<evidence type="ECO:0000259" key="3">
    <source>
        <dbReference type="Pfam" id="PF16092"/>
    </source>
</evidence>
<dbReference type="Pfam" id="PF23150">
    <property type="entry name" value="CFAP61_dimer"/>
    <property type="match status" value="1"/>
</dbReference>
<dbReference type="PANTHER" id="PTHR21178">
    <property type="entry name" value="CILIA- AND FLAGELLA-ASSOCIATED PROTEIN 61"/>
    <property type="match status" value="1"/>
</dbReference>
<evidence type="ECO:0000313" key="6">
    <source>
        <dbReference type="Proteomes" id="UP000225706"/>
    </source>
</evidence>
<evidence type="ECO:0000256" key="1">
    <source>
        <dbReference type="SAM" id="MobiDB-lite"/>
    </source>
</evidence>
<dbReference type="EMBL" id="LSMT01000103">
    <property type="protein sequence ID" value="PFX27427.1"/>
    <property type="molecule type" value="Genomic_DNA"/>
</dbReference>
<dbReference type="InterPro" id="IPR036188">
    <property type="entry name" value="FAD/NAD-bd_sf"/>
</dbReference>
<proteinExistence type="predicted"/>
<evidence type="ECO:0000259" key="4">
    <source>
        <dbReference type="Pfam" id="PF23150"/>
    </source>
</evidence>
<dbReference type="InterPro" id="IPR032151">
    <property type="entry name" value="CFAP61_N"/>
</dbReference>
<dbReference type="STRING" id="50429.A0A2B4SFT9"/>
<dbReference type="Gene3D" id="3.50.50.60">
    <property type="entry name" value="FAD/NAD(P)-binding domain"/>
    <property type="match status" value="2"/>
</dbReference>
<dbReference type="InterPro" id="IPR056299">
    <property type="entry name" value="CFAP61_dimer"/>
</dbReference>
<protein>
    <submittedName>
        <fullName evidence="5">Uncharacterized protein C20orf26-like</fullName>
    </submittedName>
</protein>
<feature type="domain" description="CHAT" evidence="2">
    <location>
        <begin position="1258"/>
        <end position="1403"/>
    </location>
</feature>
<evidence type="ECO:0000313" key="5">
    <source>
        <dbReference type="EMBL" id="PFX27427.1"/>
    </source>
</evidence>
<dbReference type="InterPro" id="IPR011990">
    <property type="entry name" value="TPR-like_helical_dom_sf"/>
</dbReference>
<dbReference type="SUPFAM" id="SSF51905">
    <property type="entry name" value="FAD/NAD(P)-binding domain"/>
    <property type="match status" value="1"/>
</dbReference>
<comment type="caution">
    <text evidence="5">The sequence shown here is derived from an EMBL/GenBank/DDBJ whole genome shotgun (WGS) entry which is preliminary data.</text>
</comment>
<feature type="region of interest" description="Disordered" evidence="1">
    <location>
        <begin position="198"/>
        <end position="245"/>
    </location>
</feature>
<feature type="domain" description="CFAP61 dimerisation" evidence="4">
    <location>
        <begin position="916"/>
        <end position="1034"/>
    </location>
</feature>
<feature type="domain" description="Cilia- and flagella-associated protein 61 N-terminal" evidence="3">
    <location>
        <begin position="11"/>
        <end position="146"/>
    </location>
</feature>
<accession>A0A2B4SFT9</accession>
<gene>
    <name evidence="5" type="primary">2</name>
    <name evidence="5" type="ORF">AWC38_SpisGene7865</name>
</gene>
<reference evidence="6" key="1">
    <citation type="journal article" date="2017" name="bioRxiv">
        <title>Comparative analysis of the genomes of Stylophora pistillata and Acropora digitifera provides evidence for extensive differences between species of corals.</title>
        <authorList>
            <person name="Voolstra C.R."/>
            <person name="Li Y."/>
            <person name="Liew Y.J."/>
            <person name="Baumgarten S."/>
            <person name="Zoccola D."/>
            <person name="Flot J.-F."/>
            <person name="Tambutte S."/>
            <person name="Allemand D."/>
            <person name="Aranda M."/>
        </authorList>
    </citation>
    <scope>NUCLEOTIDE SEQUENCE [LARGE SCALE GENOMIC DNA]</scope>
</reference>
<dbReference type="OrthoDB" id="382863at2759"/>
<dbReference type="InterPro" id="IPR024983">
    <property type="entry name" value="CHAT_dom"/>
</dbReference>
<sequence length="1415" mass="159267">MTSNSSQEVIQARRTESLDAPEILKLASATTEKLFGRVNVVNVIEKANLAVTLVNANNDVMGHAAFFDYPNLRSLDPSKWEEWFHTKYDSKNCSPLNTLFMNYFVAKADFAYGCVTEIIRTVFNAVPALHYIFLVVPRGVETELRIMMILHRFLIDKVMSSLLRMVNGTAVGFMSVCSKVDVELLGSCFDLKPFTGLQKQHGQTPAPRPEKEPRTTPLEEQVQRSSPLEERTETPKDSAKQDKVEEQGPVRFATFSRISKDETVGEPSAFCIQLFCIDEKYEMRSIDFLPAVFELFPEKDYCILTMPHLVPEFPLLQSFVRVTPRKYSTLSQELYVFHRWGVIESFQVRPCTSADIEGIQSVISQLNGADIIMTDVQQYNNDRRDPDGTEIQCFVAKSLDQVVGVALLRREEDIEYIRSHFNIEDFIYFNHHKRDEHGHLFHFALNPVFQQYSKHFLKEVLRLAHKSCLYYPVSPKYTETQRGSKPHTTATALNDLVPIRARRQIIYPVDQLGGNAPSDRILAEKEPFALTHLNRKLTLEPKVTINARIVVVGASDVGISFLETLLFCPHLRFNNLTLVSTHGLPGQLPPDQLRSKCLPSSLCYTQDDFTHMALETWIKVVEGKVIALDRTNKVVKVSEGAFVPYDYLILCTGQQFQIPVPSGADISTLVTTSEVTKPQVSRYMGPLPSTVFTVNTERDCENVLSFIRGEFLTGEGKALVYGNTLEAFSMVQTLLAAGLPGSRVVLVQPPVSLPTCFNNPFIEDAVTAALQECGVACHVGFTLAQWNEGKVDQPLSRATFTSENKPLSVDCEAFFCFQSKKVDHDAFKAINDSCLVFDGRLVIDADFHTNDPCIRAAGPLTKFQRRYHAESWTHGNFNSKEVGEELAQSLLTLFDPTLDAMLLDTETPQEQQLLIPIYTKPKTISAMLPGGYNYLQVGKPGLNIPLDAHMVQPEYGRELITGKDHEQGYFRLHVNQHRSIETITCYTRQELDTSNLLCLYALHERYLNNLLQRFDEGLIDDFYSFFRESWCLAVFHDRFKDFRDEIRELLVAKPSADVPSLEEKVRKMIDEDVALTKDQRRVLSDSYVASTAKKAIEQRLLGFLSYKSNHLPMYAKPGMTLSVGPAGAFNAGLSISGHTNAARYTRKILELFYEAGKLTLQLGTKCFEEEYQRAKEHHEKALAIAIEIGNRKAEETLYGSLGAVFESLEEYHQNERKLRGSFFERNVQQTITVRLARWLWVILRLAKFITRNVSKPSTELAGARKEANMVGHLLGVHPLLGERAIKQSVLQAIHSVGLIHIAAHGDAERGDTVLSPHRTANKFPQEGDYLLTVSDISKVQLRAKLVVLSSCHSGRGTCKQEGVIGTARAFLASGARSVLVASCAIEDEATELLMNHFYEHLAKVPANLFTRSPNG</sequence>
<keyword evidence="6" id="KW-1185">Reference proteome</keyword>
<dbReference type="Proteomes" id="UP000225706">
    <property type="component" value="Unassembled WGS sequence"/>
</dbReference>
<dbReference type="PANTHER" id="PTHR21178:SF8">
    <property type="entry name" value="CILIA- AND FLAGELLA-ASSOCIATED PROTEIN 61"/>
    <property type="match status" value="1"/>
</dbReference>
<name>A0A2B4SFT9_STYPI</name>
<dbReference type="InterPro" id="IPR038884">
    <property type="entry name" value="CFAP61"/>
</dbReference>
<feature type="domain" description="Cilia- and flagella-associated protein 61 N-terminal" evidence="3">
    <location>
        <begin position="166"/>
        <end position="199"/>
    </location>
</feature>
<dbReference type="Pfam" id="PF16092">
    <property type="entry name" value="CFAP61_N"/>
    <property type="match status" value="2"/>
</dbReference>
<organism evidence="5 6">
    <name type="scientific">Stylophora pistillata</name>
    <name type="common">Smooth cauliflower coral</name>
    <dbReference type="NCBI Taxonomy" id="50429"/>
    <lineage>
        <taxon>Eukaryota</taxon>
        <taxon>Metazoa</taxon>
        <taxon>Cnidaria</taxon>
        <taxon>Anthozoa</taxon>
        <taxon>Hexacorallia</taxon>
        <taxon>Scleractinia</taxon>
        <taxon>Astrocoeniina</taxon>
        <taxon>Pocilloporidae</taxon>
        <taxon>Stylophora</taxon>
    </lineage>
</organism>
<feature type="compositionally biased region" description="Basic and acidic residues" evidence="1">
    <location>
        <begin position="227"/>
        <end position="245"/>
    </location>
</feature>
<dbReference type="Pfam" id="PF12770">
    <property type="entry name" value="CHAT"/>
    <property type="match status" value="1"/>
</dbReference>
<evidence type="ECO:0000259" key="2">
    <source>
        <dbReference type="Pfam" id="PF12770"/>
    </source>
</evidence>
<dbReference type="Gene3D" id="1.25.40.10">
    <property type="entry name" value="Tetratricopeptide repeat domain"/>
    <property type="match status" value="1"/>
</dbReference>